<evidence type="ECO:0000313" key="1">
    <source>
        <dbReference type="EMBL" id="ABV12366.1"/>
    </source>
</evidence>
<dbReference type="Proteomes" id="UP000008148">
    <property type="component" value="Chromosome"/>
</dbReference>
<protein>
    <submittedName>
        <fullName evidence="1">Uncharacterized protein</fullName>
    </submittedName>
</protein>
<dbReference type="AlphaFoldDB" id="A8AFV3"/>
<evidence type="ECO:0000313" key="2">
    <source>
        <dbReference type="Proteomes" id="UP000008148"/>
    </source>
</evidence>
<dbReference type="HOGENOM" id="CLU_3267691_0_0_6"/>
<gene>
    <name evidence="1" type="ordered locus">CKO_01226</name>
</gene>
<dbReference type="KEGG" id="cko:CKO_01226"/>
<name>A8AFV3_CITK8</name>
<keyword evidence="2" id="KW-1185">Reference proteome</keyword>
<proteinExistence type="predicted"/>
<sequence length="41" mass="4856">MIMIKSCYNFFKSTAQTPHNPGKPRELTGFHHLLYKVLYNE</sequence>
<reference evidence="1 2" key="1">
    <citation type="submission" date="2007-08" db="EMBL/GenBank/DDBJ databases">
        <authorList>
            <consortium name="The Citrobacter koseri Genome Sequencing Project"/>
            <person name="McClelland M."/>
            <person name="Sanderson E.K."/>
            <person name="Porwollik S."/>
            <person name="Spieth J."/>
            <person name="Clifton W.S."/>
            <person name="Latreille P."/>
            <person name="Courtney L."/>
            <person name="Wang C."/>
            <person name="Pepin K."/>
            <person name="Bhonagiri V."/>
            <person name="Nash W."/>
            <person name="Johnson M."/>
            <person name="Thiruvilangam P."/>
            <person name="Wilson R."/>
        </authorList>
    </citation>
    <scope>NUCLEOTIDE SEQUENCE [LARGE SCALE GENOMIC DNA]</scope>
    <source>
        <strain evidence="2">ATCC BAA-895 / CDC 4225-83 / SGSC4696</strain>
    </source>
</reference>
<accession>A8AFV3</accession>
<dbReference type="EMBL" id="CP000822">
    <property type="protein sequence ID" value="ABV12366.1"/>
    <property type="molecule type" value="Genomic_DNA"/>
</dbReference>
<organism evidence="1 2">
    <name type="scientific">Citrobacter koseri (strain ATCC BAA-895 / CDC 4225-83 / SGSC4696)</name>
    <dbReference type="NCBI Taxonomy" id="290338"/>
    <lineage>
        <taxon>Bacteria</taxon>
        <taxon>Pseudomonadati</taxon>
        <taxon>Pseudomonadota</taxon>
        <taxon>Gammaproteobacteria</taxon>
        <taxon>Enterobacterales</taxon>
        <taxon>Enterobacteriaceae</taxon>
        <taxon>Citrobacter</taxon>
    </lineage>
</organism>
<dbReference type="STRING" id="290338.CKO_01226"/>